<dbReference type="EMBL" id="BBMN01000004">
    <property type="protein sequence ID" value="GAL04574.1"/>
    <property type="molecule type" value="Genomic_DNA"/>
</dbReference>
<proteinExistence type="predicted"/>
<protein>
    <submittedName>
        <fullName evidence="2">Transporter</fullName>
    </submittedName>
</protein>
<dbReference type="Proteomes" id="UP000029227">
    <property type="component" value="Unassembled WGS sequence"/>
</dbReference>
<evidence type="ECO:0000313" key="3">
    <source>
        <dbReference type="Proteomes" id="UP000029227"/>
    </source>
</evidence>
<feature type="transmembrane region" description="Helical" evidence="1">
    <location>
        <begin position="44"/>
        <end position="68"/>
    </location>
</feature>
<sequence>MNMPLLLLMLAGLVNSIILPIVLGTVLAATRRKDIVGDYKHPMYLSAMGALIVVIMAAASFSNIGNFVGKFIG</sequence>
<accession>A0A090QRX8</accession>
<evidence type="ECO:0000256" key="1">
    <source>
        <dbReference type="SAM" id="Phobius"/>
    </source>
</evidence>
<dbReference type="STRING" id="754436.JCM19237_1246"/>
<organism evidence="2 3">
    <name type="scientific">Photobacterium aphoticum</name>
    <dbReference type="NCBI Taxonomy" id="754436"/>
    <lineage>
        <taxon>Bacteria</taxon>
        <taxon>Pseudomonadati</taxon>
        <taxon>Pseudomonadota</taxon>
        <taxon>Gammaproteobacteria</taxon>
        <taxon>Vibrionales</taxon>
        <taxon>Vibrionaceae</taxon>
        <taxon>Photobacterium</taxon>
    </lineage>
</organism>
<keyword evidence="1" id="KW-0472">Membrane</keyword>
<reference evidence="2 3" key="1">
    <citation type="journal article" date="2014" name="Genome Announc.">
        <title>Draft Genome Sequences of Two Vibrionaceae Species, Vibrio ponticus C121 and Photobacterium aphoticum C119, Isolated as Coral Reef Microbiota.</title>
        <authorList>
            <person name="Al-saari N."/>
            <person name="Meirelles P.M."/>
            <person name="Mino S."/>
            <person name="Suda W."/>
            <person name="Oshima K."/>
            <person name="Hattori M."/>
            <person name="Ohkuma M."/>
            <person name="Thompson F.L."/>
            <person name="Gomez-Gil B."/>
            <person name="Sawabe T."/>
            <person name="Sawabe T."/>
        </authorList>
    </citation>
    <scope>NUCLEOTIDE SEQUENCE [LARGE SCALE GENOMIC DNA]</scope>
    <source>
        <strain evidence="2 3">JCM 19237</strain>
    </source>
</reference>
<keyword evidence="1" id="KW-0812">Transmembrane</keyword>
<comment type="caution">
    <text evidence="2">The sequence shown here is derived from an EMBL/GenBank/DDBJ whole genome shotgun (WGS) entry which is preliminary data.</text>
</comment>
<name>A0A090QRX8_9GAMM</name>
<keyword evidence="1" id="KW-1133">Transmembrane helix</keyword>
<evidence type="ECO:0000313" key="2">
    <source>
        <dbReference type="EMBL" id="GAL04574.1"/>
    </source>
</evidence>
<gene>
    <name evidence="2" type="ORF">JCM19237_1246</name>
</gene>
<dbReference type="eggNOG" id="COG1914">
    <property type="taxonomic scope" value="Bacteria"/>
</dbReference>
<dbReference type="AlphaFoldDB" id="A0A090QRX8"/>